<dbReference type="OMA" id="TPRNMHR"/>
<evidence type="ECO:0000256" key="1">
    <source>
        <dbReference type="SAM" id="MobiDB-lite"/>
    </source>
</evidence>
<dbReference type="SUPFAM" id="SSF47954">
    <property type="entry name" value="Cyclin-like"/>
    <property type="match status" value="1"/>
</dbReference>
<dbReference type="Proteomes" id="UP000002059">
    <property type="component" value="Partially assembled WGS sequence"/>
</dbReference>
<protein>
    <recommendedName>
        <fullName evidence="4">Cyclin-dependent protein kinase complex component</fullName>
    </recommendedName>
</protein>
<dbReference type="VEuPathDB" id="FungiDB:PAAG_08983"/>
<proteinExistence type="predicted"/>
<dbReference type="GO" id="GO:0005634">
    <property type="term" value="C:nucleus"/>
    <property type="evidence" value="ECO:0007669"/>
    <property type="project" value="TreeGrafter"/>
</dbReference>
<feature type="compositionally biased region" description="Polar residues" evidence="1">
    <location>
        <begin position="88"/>
        <end position="97"/>
    </location>
</feature>
<evidence type="ECO:0000313" key="2">
    <source>
        <dbReference type="EMBL" id="EEH40134.1"/>
    </source>
</evidence>
<dbReference type="PANTHER" id="PTHR15615">
    <property type="match status" value="1"/>
</dbReference>
<sequence length="252" mass="28662">MSRRNQEQKGDMTGSLSTPLRQLSIAPSQLPQQCTSVDDVKLSRDAEVFNLSAESALKILCARVDKLAKSTGDIPSSTPVGEFIPQDETCTNSPTGKNSNNNNNLQTDANAETGREQREIDSPRILIKSFYSKQISSLTLEEYLLRLHRYCPMSTAVYLATSHYIIYMATVEKIIYVTPRNMHRLILGGLRVASKMMEDLCYRHRRFAKVGGVTERELARLEINFCFLMDYDLKVDVEMMFREIEAYREGAR</sequence>
<dbReference type="KEGG" id="pbl:PAAG_08983"/>
<keyword evidence="3" id="KW-1185">Reference proteome</keyword>
<dbReference type="Gene3D" id="1.10.472.10">
    <property type="entry name" value="Cyclin-like"/>
    <property type="match status" value="1"/>
</dbReference>
<dbReference type="CDD" id="cd20558">
    <property type="entry name" value="CYCLIN_ScPCL7-like"/>
    <property type="match status" value="1"/>
</dbReference>
<evidence type="ECO:0000313" key="3">
    <source>
        <dbReference type="Proteomes" id="UP000002059"/>
    </source>
</evidence>
<name>C1HDZ0_PARBA</name>
<dbReference type="STRING" id="502779.C1HDZ0"/>
<evidence type="ECO:0008006" key="4">
    <source>
        <dbReference type="Google" id="ProtNLM"/>
    </source>
</evidence>
<dbReference type="RefSeq" id="XP_002789095.1">
    <property type="nucleotide sequence ID" value="XM_002789049.1"/>
</dbReference>
<gene>
    <name evidence="2" type="ORF">PAAG_08983</name>
</gene>
<dbReference type="OrthoDB" id="5304883at2759"/>
<dbReference type="HOGENOM" id="CLU_052076_1_0_1"/>
<reference evidence="2 3" key="1">
    <citation type="journal article" date="2011" name="PLoS Genet.">
        <title>Comparative genomic analysis of human fungal pathogens causing paracoccidioidomycosis.</title>
        <authorList>
            <person name="Desjardins C.A."/>
            <person name="Champion M.D."/>
            <person name="Holder J.W."/>
            <person name="Muszewska A."/>
            <person name="Goldberg J."/>
            <person name="Bailao A.M."/>
            <person name="Brigido M.M."/>
            <person name="Ferreira M.E."/>
            <person name="Garcia A.M."/>
            <person name="Grynberg M."/>
            <person name="Gujja S."/>
            <person name="Heiman D.I."/>
            <person name="Henn M.R."/>
            <person name="Kodira C.D."/>
            <person name="Leon-Narvaez H."/>
            <person name="Longo L.V."/>
            <person name="Ma L.J."/>
            <person name="Malavazi I."/>
            <person name="Matsuo A.L."/>
            <person name="Morais F.V."/>
            <person name="Pereira M."/>
            <person name="Rodriguez-Brito S."/>
            <person name="Sakthikumar S."/>
            <person name="Salem-Izacc S.M."/>
            <person name="Sykes S.M."/>
            <person name="Teixeira M.M."/>
            <person name="Vallejo M.C."/>
            <person name="Walter M.E."/>
            <person name="Yandava C."/>
            <person name="Young S."/>
            <person name="Zeng Q."/>
            <person name="Zucker J."/>
            <person name="Felipe M.S."/>
            <person name="Goldman G.H."/>
            <person name="Haas B.J."/>
            <person name="McEwen J.G."/>
            <person name="Nino-Vega G."/>
            <person name="Puccia R."/>
            <person name="San-Blas G."/>
            <person name="Soares C.M."/>
            <person name="Birren B.W."/>
            <person name="Cuomo C.A."/>
        </authorList>
    </citation>
    <scope>NUCLEOTIDE SEQUENCE [LARGE SCALE GENOMIC DNA]</scope>
    <source>
        <strain evidence="3">ATCC MYA-826 / Pb01</strain>
    </source>
</reference>
<dbReference type="InterPro" id="IPR036915">
    <property type="entry name" value="Cyclin-like_sf"/>
</dbReference>
<dbReference type="EMBL" id="KN294050">
    <property type="protein sequence ID" value="EEH40134.1"/>
    <property type="molecule type" value="Genomic_DNA"/>
</dbReference>
<dbReference type="eggNOG" id="KOG1674">
    <property type="taxonomic scope" value="Eukaryota"/>
</dbReference>
<dbReference type="AlphaFoldDB" id="C1HDZ0"/>
<dbReference type="InterPro" id="IPR013922">
    <property type="entry name" value="Cyclin_PHO80-like"/>
</dbReference>
<organism evidence="2 3">
    <name type="scientific">Paracoccidioides lutzii (strain ATCC MYA-826 / Pb01)</name>
    <name type="common">Paracoccidioides brasiliensis</name>
    <dbReference type="NCBI Taxonomy" id="502779"/>
    <lineage>
        <taxon>Eukaryota</taxon>
        <taxon>Fungi</taxon>
        <taxon>Dikarya</taxon>
        <taxon>Ascomycota</taxon>
        <taxon>Pezizomycotina</taxon>
        <taxon>Eurotiomycetes</taxon>
        <taxon>Eurotiomycetidae</taxon>
        <taxon>Onygenales</taxon>
        <taxon>Ajellomycetaceae</taxon>
        <taxon>Paracoccidioides</taxon>
    </lineage>
</organism>
<dbReference type="GO" id="GO:0016538">
    <property type="term" value="F:cyclin-dependent protein serine/threonine kinase regulator activity"/>
    <property type="evidence" value="ECO:0007669"/>
    <property type="project" value="TreeGrafter"/>
</dbReference>
<dbReference type="GeneID" id="9092315"/>
<dbReference type="GO" id="GO:0000307">
    <property type="term" value="C:cyclin-dependent protein kinase holoenzyme complex"/>
    <property type="evidence" value="ECO:0007669"/>
    <property type="project" value="TreeGrafter"/>
</dbReference>
<dbReference type="GO" id="GO:0019901">
    <property type="term" value="F:protein kinase binding"/>
    <property type="evidence" value="ECO:0007669"/>
    <property type="project" value="InterPro"/>
</dbReference>
<dbReference type="Pfam" id="PF08613">
    <property type="entry name" value="Cyclin"/>
    <property type="match status" value="1"/>
</dbReference>
<dbReference type="PANTHER" id="PTHR15615:SF32">
    <property type="entry name" value="PROTEIN KINASE COMPLEX COMPONENT, PUTATIVE (AFU_ORTHOLOGUE AFUA_2G07660)-RELATED"/>
    <property type="match status" value="1"/>
</dbReference>
<accession>C1HDZ0</accession>
<feature type="region of interest" description="Disordered" evidence="1">
    <location>
        <begin position="78"/>
        <end position="118"/>
    </location>
</feature>